<proteinExistence type="predicted"/>
<sequence>MKYPDWAPNILVKYLEDRRSIDAESVSDTGVNSLARFKNMRIKVCFNKRYLPLFLLPDDRSVIRLEKLLTDPRMKNVWGALRRRVCDDEEFVSFVLTCNRALDEWRGDLKLKASERKAIAQEIQDTVTKLDALITKTPCFDYYDIHHLFSDVEIRTARKDLESSENVSSGGLVIGARFPTISDILKDISRRAKQYGEEEHPVKKPNSENADIHYFVRKLYQYLQEKYNRPLYEVVAATTEVVFDRQNISSDYVRELVRRYPVAFCS</sequence>
<accession>A0A1I0FT98</accession>
<dbReference type="OrthoDB" id="8562286at2"/>
<name>A0A1I0FT98_9PROT</name>
<dbReference type="EMBL" id="FOHI01000010">
    <property type="protein sequence ID" value="SET60872.1"/>
    <property type="molecule type" value="Genomic_DNA"/>
</dbReference>
<evidence type="ECO:0000313" key="1">
    <source>
        <dbReference type="EMBL" id="SET60872.1"/>
    </source>
</evidence>
<protein>
    <submittedName>
        <fullName evidence="1">Uncharacterized protein</fullName>
    </submittedName>
</protein>
<dbReference type="Proteomes" id="UP000183339">
    <property type="component" value="Unassembled WGS sequence"/>
</dbReference>
<dbReference type="AlphaFoldDB" id="A0A1I0FT98"/>
<evidence type="ECO:0000313" key="2">
    <source>
        <dbReference type="Proteomes" id="UP000183339"/>
    </source>
</evidence>
<dbReference type="RefSeq" id="WP_074709080.1">
    <property type="nucleotide sequence ID" value="NZ_FOHI01000010.1"/>
</dbReference>
<gene>
    <name evidence="1" type="ORF">SAMN05216412_11018</name>
</gene>
<reference evidence="1 2" key="1">
    <citation type="submission" date="2016-10" db="EMBL/GenBank/DDBJ databases">
        <authorList>
            <person name="de Groot N.N."/>
        </authorList>
    </citation>
    <scope>NUCLEOTIDE SEQUENCE [LARGE SCALE GENOMIC DNA]</scope>
    <source>
        <strain evidence="1 2">Nl7</strain>
    </source>
</reference>
<organism evidence="1 2">
    <name type="scientific">Nitrosospira multiformis</name>
    <dbReference type="NCBI Taxonomy" id="1231"/>
    <lineage>
        <taxon>Bacteria</taxon>
        <taxon>Pseudomonadati</taxon>
        <taxon>Pseudomonadota</taxon>
        <taxon>Betaproteobacteria</taxon>
        <taxon>Nitrosomonadales</taxon>
        <taxon>Nitrosomonadaceae</taxon>
        <taxon>Nitrosospira</taxon>
    </lineage>
</organism>